<evidence type="ECO:0000313" key="1">
    <source>
        <dbReference type="EMBL" id="MDQ0483809.1"/>
    </source>
</evidence>
<proteinExistence type="predicted"/>
<accession>A0ABU0K3E8</accession>
<sequence length="38" mass="4203">MGLILAVLTILSSAGFLYYMGKSGYKWDSDEKGNKEES</sequence>
<name>A0ABU0K3E8_9BACL</name>
<protein>
    <submittedName>
        <fullName evidence="1">Uncharacterized protein</fullName>
    </submittedName>
</protein>
<reference evidence="1" key="1">
    <citation type="submission" date="2023-07" db="EMBL/GenBank/DDBJ databases">
        <title>Genomic Encyclopedia of Type Strains, Phase IV (KMG-IV): sequencing the most valuable type-strain genomes for metagenomic binning, comparative biology and taxonomic classification.</title>
        <authorList>
            <person name="Goeker M."/>
        </authorList>
    </citation>
    <scope>NUCLEOTIDE SEQUENCE [LARGE SCALE GENOMIC DNA]</scope>
    <source>
        <strain evidence="1">JSM 076093</strain>
    </source>
</reference>
<comment type="caution">
    <text evidence="1">The sequence shown here is derived from an EMBL/GenBank/DDBJ whole genome shotgun (WGS) entry which is preliminary data.</text>
</comment>
<keyword evidence="2" id="KW-1185">Reference proteome</keyword>
<dbReference type="EMBL" id="JAUSWM010000005">
    <property type="protein sequence ID" value="MDQ0483809.1"/>
    <property type="molecule type" value="Genomic_DNA"/>
</dbReference>
<dbReference type="Proteomes" id="UP001226720">
    <property type="component" value="Unassembled WGS sequence"/>
</dbReference>
<organism evidence="1 2">
    <name type="scientific">Guptibacillus hwajinpoensis</name>
    <dbReference type="NCBI Taxonomy" id="208199"/>
    <lineage>
        <taxon>Bacteria</taxon>
        <taxon>Bacillati</taxon>
        <taxon>Bacillota</taxon>
        <taxon>Bacilli</taxon>
        <taxon>Bacillales</taxon>
        <taxon>Guptibacillaceae</taxon>
        <taxon>Guptibacillus</taxon>
    </lineage>
</organism>
<evidence type="ECO:0000313" key="2">
    <source>
        <dbReference type="Proteomes" id="UP001226720"/>
    </source>
</evidence>
<gene>
    <name evidence="1" type="ORF">QO000_002793</name>
</gene>